<sequence>MTCSKIFSGDLPELVDEIIQHLRNDISTLLWCRLAIPLLWEDPFSTPTKNYHFIEIYLQYLEEKDKEKLQDYVSLNI</sequence>
<proteinExistence type="predicted"/>
<keyword evidence="2" id="KW-1185">Reference proteome</keyword>
<dbReference type="STRING" id="1432141.A0A015JEV2"/>
<accession>A0A015JEV2</accession>
<name>A0A015JEV2_RHIIW</name>
<dbReference type="AlphaFoldDB" id="A0A015JEV2"/>
<dbReference type="EMBL" id="JEMT01017448">
    <property type="protein sequence ID" value="EXX68022.1"/>
    <property type="molecule type" value="Genomic_DNA"/>
</dbReference>
<evidence type="ECO:0000313" key="1">
    <source>
        <dbReference type="EMBL" id="EXX68022.1"/>
    </source>
</evidence>
<reference evidence="1 2" key="1">
    <citation type="submission" date="2014-02" db="EMBL/GenBank/DDBJ databases">
        <title>Single nucleus genome sequencing reveals high similarity among nuclei of an endomycorrhizal fungus.</title>
        <authorList>
            <person name="Lin K."/>
            <person name="Geurts R."/>
            <person name="Zhang Z."/>
            <person name="Limpens E."/>
            <person name="Saunders D.G."/>
            <person name="Mu D."/>
            <person name="Pang E."/>
            <person name="Cao H."/>
            <person name="Cha H."/>
            <person name="Lin T."/>
            <person name="Zhou Q."/>
            <person name="Shang Y."/>
            <person name="Li Y."/>
            <person name="Ivanov S."/>
            <person name="Sharma T."/>
            <person name="Velzen R.V."/>
            <person name="Ruijter N.D."/>
            <person name="Aanen D.K."/>
            <person name="Win J."/>
            <person name="Kamoun S."/>
            <person name="Bisseling T."/>
            <person name="Huang S."/>
        </authorList>
    </citation>
    <scope>NUCLEOTIDE SEQUENCE [LARGE SCALE GENOMIC DNA]</scope>
    <source>
        <strain evidence="2">DAOM197198w</strain>
    </source>
</reference>
<organism evidence="1 2">
    <name type="scientific">Rhizophagus irregularis (strain DAOM 197198w)</name>
    <name type="common">Glomus intraradices</name>
    <dbReference type="NCBI Taxonomy" id="1432141"/>
    <lineage>
        <taxon>Eukaryota</taxon>
        <taxon>Fungi</taxon>
        <taxon>Fungi incertae sedis</taxon>
        <taxon>Mucoromycota</taxon>
        <taxon>Glomeromycotina</taxon>
        <taxon>Glomeromycetes</taxon>
        <taxon>Glomerales</taxon>
        <taxon>Glomeraceae</taxon>
        <taxon>Rhizophagus</taxon>
    </lineage>
</organism>
<protein>
    <submittedName>
        <fullName evidence="1">Uncharacterized protein</fullName>
    </submittedName>
</protein>
<dbReference type="HOGENOM" id="CLU_028913_6_1_1"/>
<evidence type="ECO:0000313" key="2">
    <source>
        <dbReference type="Proteomes" id="UP000022910"/>
    </source>
</evidence>
<gene>
    <name evidence="1" type="ORF">RirG_108720</name>
</gene>
<dbReference type="Proteomes" id="UP000022910">
    <property type="component" value="Unassembled WGS sequence"/>
</dbReference>
<comment type="caution">
    <text evidence="1">The sequence shown here is derived from an EMBL/GenBank/DDBJ whole genome shotgun (WGS) entry which is preliminary data.</text>
</comment>